<gene>
    <name evidence="2" type="ORF">JMA_04280</name>
</gene>
<dbReference type="EMBL" id="CP009416">
    <property type="protein sequence ID" value="AJD89745.1"/>
    <property type="molecule type" value="Genomic_DNA"/>
</dbReference>
<dbReference type="OrthoDB" id="2623647at2"/>
<keyword evidence="1" id="KW-1133">Transmembrane helix</keyword>
<dbReference type="Proteomes" id="UP000031449">
    <property type="component" value="Chromosome"/>
</dbReference>
<sequence>METFGRGCLYLIIGAAILLGLAFITQSHIQIPFFIFIPLVALAFFMAKKKTEKKREDEW</sequence>
<dbReference type="AlphaFoldDB" id="A0A0B5AH70"/>
<dbReference type="BioCyc" id="JESP1508404:G14D9-9645-MONOMER"/>
<protein>
    <submittedName>
        <fullName evidence="2">Uncharacterized protein</fullName>
    </submittedName>
</protein>
<name>A0A0B5AH70_9BACL</name>
<keyword evidence="1" id="KW-0812">Transmembrane</keyword>
<dbReference type="HOGENOM" id="CLU_2973009_0_0_9"/>
<accession>A0A0B5AH70</accession>
<evidence type="ECO:0000313" key="2">
    <source>
        <dbReference type="EMBL" id="AJD89745.1"/>
    </source>
</evidence>
<evidence type="ECO:0000313" key="3">
    <source>
        <dbReference type="Proteomes" id="UP000031449"/>
    </source>
</evidence>
<organism evidence="2 3">
    <name type="scientific">Jeotgalibacillus malaysiensis</name>
    <dbReference type="NCBI Taxonomy" id="1508404"/>
    <lineage>
        <taxon>Bacteria</taxon>
        <taxon>Bacillati</taxon>
        <taxon>Bacillota</taxon>
        <taxon>Bacilli</taxon>
        <taxon>Bacillales</taxon>
        <taxon>Caryophanaceae</taxon>
        <taxon>Jeotgalibacillus</taxon>
    </lineage>
</organism>
<keyword evidence="1" id="KW-0472">Membrane</keyword>
<reference evidence="2 3" key="1">
    <citation type="submission" date="2014-08" db="EMBL/GenBank/DDBJ databases">
        <title>Complete genome of a marine bacteria Jeotgalibacillus malaysiensis.</title>
        <authorList>
            <person name="Yaakop A.S."/>
            <person name="Chan K.-G."/>
            <person name="Goh K.M."/>
        </authorList>
    </citation>
    <scope>NUCLEOTIDE SEQUENCE [LARGE SCALE GENOMIC DNA]</scope>
    <source>
        <strain evidence="2 3">D5</strain>
    </source>
</reference>
<keyword evidence="3" id="KW-1185">Reference proteome</keyword>
<evidence type="ECO:0000256" key="1">
    <source>
        <dbReference type="SAM" id="Phobius"/>
    </source>
</evidence>
<feature type="transmembrane region" description="Helical" evidence="1">
    <location>
        <begin position="7"/>
        <end position="25"/>
    </location>
</feature>
<feature type="transmembrane region" description="Helical" evidence="1">
    <location>
        <begin position="31"/>
        <end position="47"/>
    </location>
</feature>
<dbReference type="KEGG" id="jeo:JMA_04280"/>
<proteinExistence type="predicted"/>
<dbReference type="STRING" id="1508404.JMA_04280"/>